<dbReference type="GO" id="GO:0004747">
    <property type="term" value="F:ribokinase activity"/>
    <property type="evidence" value="ECO:0007669"/>
    <property type="project" value="UniProtKB-UniRule"/>
</dbReference>
<feature type="binding site" evidence="14">
    <location>
        <position position="191"/>
    </location>
    <ligand>
        <name>ATP</name>
        <dbReference type="ChEBI" id="CHEBI:30616"/>
    </ligand>
</feature>
<name>A0A084U586_9HYPH</name>
<dbReference type="OrthoDB" id="9775849at2"/>
<dbReference type="PANTHER" id="PTHR10584:SF166">
    <property type="entry name" value="RIBOKINASE"/>
    <property type="match status" value="1"/>
</dbReference>
<dbReference type="PANTHER" id="PTHR10584">
    <property type="entry name" value="SUGAR KINASE"/>
    <property type="match status" value="1"/>
</dbReference>
<dbReference type="Pfam" id="PF00294">
    <property type="entry name" value="PfkB"/>
    <property type="match status" value="1"/>
</dbReference>
<comment type="function">
    <text evidence="14">Catalyzes the ATP-dependent phosphorylation of 2-deoxy-D-ribose to 2-deoxy-D-ribose 5-phosphate (dRib-5P), allowing the use of deoxyribose as the sole carbon source.</text>
</comment>
<feature type="binding site" evidence="14">
    <location>
        <position position="255"/>
    </location>
    <ligand>
        <name>K(+)</name>
        <dbReference type="ChEBI" id="CHEBI:29103"/>
    </ligand>
</feature>
<dbReference type="AlphaFoldDB" id="A0A084U586"/>
<dbReference type="RefSeq" id="WP_036486760.1">
    <property type="nucleotide sequence ID" value="NZ_JMQM01000003.1"/>
</dbReference>
<dbReference type="GO" id="GO:0005524">
    <property type="term" value="F:ATP binding"/>
    <property type="evidence" value="ECO:0007669"/>
    <property type="project" value="UniProtKB-UniRule"/>
</dbReference>
<evidence type="ECO:0000256" key="1">
    <source>
        <dbReference type="ARBA" id="ARBA00022490"/>
    </source>
</evidence>
<keyword evidence="2 14" id="KW-0808">Transferase</keyword>
<feature type="binding site" evidence="14">
    <location>
        <position position="146"/>
    </location>
    <ligand>
        <name>substrate</name>
    </ligand>
</feature>
<keyword evidence="7 14" id="KW-0460">Magnesium</keyword>
<dbReference type="EMBL" id="JMQM01000003">
    <property type="protein sequence ID" value="KFB08122.1"/>
    <property type="molecule type" value="Genomic_DNA"/>
</dbReference>
<dbReference type="FunFam" id="3.40.1190.20:FF:000010">
    <property type="entry name" value="Ribokinase"/>
    <property type="match status" value="1"/>
</dbReference>
<dbReference type="InterPro" id="IPR011877">
    <property type="entry name" value="Ribokinase"/>
</dbReference>
<dbReference type="STRING" id="472175.EL18_03332"/>
<feature type="binding site" evidence="14">
    <location>
        <position position="298"/>
    </location>
    <ligand>
        <name>K(+)</name>
        <dbReference type="ChEBI" id="CHEBI:29103"/>
    </ligand>
</feature>
<dbReference type="Gene3D" id="3.40.1190.20">
    <property type="match status" value="1"/>
</dbReference>
<evidence type="ECO:0000256" key="9">
    <source>
        <dbReference type="ARBA" id="ARBA00023277"/>
    </source>
</evidence>
<evidence type="ECO:0000256" key="12">
    <source>
        <dbReference type="ARBA" id="ARBA00071515"/>
    </source>
</evidence>
<dbReference type="HAMAP" id="MF_01987">
    <property type="entry name" value="Ribokinase"/>
    <property type="match status" value="1"/>
</dbReference>
<feature type="binding site" evidence="14">
    <location>
        <begin position="17"/>
        <end position="19"/>
    </location>
    <ligand>
        <name>substrate</name>
    </ligand>
</feature>
<comment type="similarity">
    <text evidence="14">Belongs to the carbohydrate kinase PfkB family. Deoxyribokinase subfamily.</text>
</comment>
<evidence type="ECO:0000313" key="17">
    <source>
        <dbReference type="Proteomes" id="UP000053675"/>
    </source>
</evidence>
<evidence type="ECO:0000256" key="5">
    <source>
        <dbReference type="ARBA" id="ARBA00022777"/>
    </source>
</evidence>
<evidence type="ECO:0000256" key="7">
    <source>
        <dbReference type="ARBA" id="ARBA00022842"/>
    </source>
</evidence>
<evidence type="ECO:0000256" key="4">
    <source>
        <dbReference type="ARBA" id="ARBA00022741"/>
    </source>
</evidence>
<evidence type="ECO:0000256" key="10">
    <source>
        <dbReference type="ARBA" id="ARBA00051363"/>
    </source>
</evidence>
<feature type="binding site" evidence="14">
    <location>
        <position position="259"/>
    </location>
    <ligand>
        <name>substrate</name>
    </ligand>
</feature>
<evidence type="ECO:0000256" key="3">
    <source>
        <dbReference type="ARBA" id="ARBA00022723"/>
    </source>
</evidence>
<feature type="binding site" evidence="14">
    <location>
        <begin position="258"/>
        <end position="259"/>
    </location>
    <ligand>
        <name>ATP</name>
        <dbReference type="ChEBI" id="CHEBI:30616"/>
    </ligand>
</feature>
<feature type="binding site" evidence="14">
    <location>
        <position position="289"/>
    </location>
    <ligand>
        <name>K(+)</name>
        <dbReference type="ChEBI" id="CHEBI:29103"/>
    </ligand>
</feature>
<evidence type="ECO:0000256" key="11">
    <source>
        <dbReference type="ARBA" id="ARBA00066926"/>
    </source>
</evidence>
<dbReference type="UniPathway" id="UPA00916">
    <property type="reaction ID" value="UER00889"/>
</dbReference>
<keyword evidence="9 14" id="KW-0119">Carbohydrate metabolism</keyword>
<keyword evidence="6 14" id="KW-0067">ATP-binding</keyword>
<evidence type="ECO:0000256" key="2">
    <source>
        <dbReference type="ARBA" id="ARBA00022679"/>
    </source>
</evidence>
<feature type="binding site" evidence="14">
    <location>
        <position position="292"/>
    </location>
    <ligand>
        <name>K(+)</name>
        <dbReference type="ChEBI" id="CHEBI:29103"/>
    </ligand>
</feature>
<comment type="subunit">
    <text evidence="14">Homodimer.</text>
</comment>
<keyword evidence="8 14" id="KW-0630">Potassium</keyword>
<feature type="binding site" evidence="14">
    <location>
        <begin position="45"/>
        <end position="49"/>
    </location>
    <ligand>
        <name>substrate</name>
    </ligand>
</feature>
<comment type="caution">
    <text evidence="16">The sequence shown here is derived from an EMBL/GenBank/DDBJ whole genome shotgun (WGS) entry which is preliminary data.</text>
</comment>
<keyword evidence="3 14" id="KW-0479">Metal-binding</keyword>
<dbReference type="CDD" id="cd01174">
    <property type="entry name" value="ribokinase"/>
    <property type="match status" value="1"/>
</dbReference>
<evidence type="ECO:0000256" key="6">
    <source>
        <dbReference type="ARBA" id="ARBA00022840"/>
    </source>
</evidence>
<feature type="binding site" evidence="14">
    <location>
        <position position="294"/>
    </location>
    <ligand>
        <name>K(+)</name>
        <dbReference type="ChEBI" id="CHEBI:29103"/>
    </ligand>
</feature>
<proteinExistence type="inferred from homology"/>
<evidence type="ECO:0000256" key="14">
    <source>
        <dbReference type="HAMAP-Rule" id="MF_01987"/>
    </source>
</evidence>
<feature type="binding site" evidence="14">
    <location>
        <position position="253"/>
    </location>
    <ligand>
        <name>K(+)</name>
        <dbReference type="ChEBI" id="CHEBI:29103"/>
    </ligand>
</feature>
<dbReference type="NCBIfam" id="TIGR02152">
    <property type="entry name" value="D_ribokin_bact"/>
    <property type="match status" value="1"/>
</dbReference>
<feature type="active site" description="Proton acceptor" evidence="14">
    <location>
        <position position="259"/>
    </location>
</feature>
<keyword evidence="4 14" id="KW-0547">Nucleotide-binding</keyword>
<dbReference type="eggNOG" id="COG0524">
    <property type="taxonomic scope" value="Bacteria"/>
</dbReference>
<dbReference type="EC" id="2.7.1.229" evidence="11 14"/>
<dbReference type="GO" id="GO:0019303">
    <property type="term" value="P:D-ribose catabolic process"/>
    <property type="evidence" value="ECO:0007669"/>
    <property type="project" value="UniProtKB-UniPathway"/>
</dbReference>
<dbReference type="GO" id="GO:0046872">
    <property type="term" value="F:metal ion binding"/>
    <property type="evidence" value="ECO:0007669"/>
    <property type="project" value="UniProtKB-KW"/>
</dbReference>
<evidence type="ECO:0000256" key="8">
    <source>
        <dbReference type="ARBA" id="ARBA00022958"/>
    </source>
</evidence>
<keyword evidence="5 14" id="KW-0418">Kinase</keyword>
<comment type="subcellular location">
    <subcellularLocation>
        <location evidence="14">Cytoplasm</location>
    </subcellularLocation>
</comment>
<dbReference type="Proteomes" id="UP000053675">
    <property type="component" value="Unassembled WGS sequence"/>
</dbReference>
<dbReference type="GO" id="GO:0005829">
    <property type="term" value="C:cytosol"/>
    <property type="evidence" value="ECO:0007669"/>
    <property type="project" value="TreeGrafter"/>
</dbReference>
<dbReference type="PATRIC" id="fig|472175.3.peg.3329"/>
<evidence type="ECO:0000313" key="16">
    <source>
        <dbReference type="EMBL" id="KFB08122.1"/>
    </source>
</evidence>
<reference evidence="16 17" key="1">
    <citation type="submission" date="2014-05" db="EMBL/GenBank/DDBJ databases">
        <title>Draft Genome Sequence of Nitratireductor basaltis Strain UMTGB225, A Marine Bacterium Isolated from Green Barrel Tunicate.</title>
        <authorList>
            <person name="Gan H.Y."/>
        </authorList>
    </citation>
    <scope>NUCLEOTIDE SEQUENCE [LARGE SCALE GENOMIC DNA]</scope>
    <source>
        <strain evidence="16 17">UMTGB225</strain>
    </source>
</reference>
<feature type="domain" description="Carbohydrate kinase PfkB" evidence="15">
    <location>
        <begin position="9"/>
        <end position="298"/>
    </location>
</feature>
<dbReference type="SUPFAM" id="SSF53613">
    <property type="entry name" value="Ribokinase-like"/>
    <property type="match status" value="1"/>
</dbReference>
<sequence length="317" mass="33054">MEDQKRIGRIAVVGSNMVDLITYITRMPAPGETLEAPDFEIGCGGKGANQAVAAAKLGSQVSMVTKVGSDLFGDNTIANFQQFGIDTTHVAKVEGKSSGVAPIFVEESGENSILIVKGANADLLPADVDAAEETLRQADLILMQLEVPLETVRHTVRRAAEWGVPTILNPAPATPELNVGDLRSLSFLVPNESELALLSGMPTDSEDEINAAARSLIAQGIGTVIVTLGGRGARLITADKVTPIEPVRVTPVDTTGAGDAFIGSFAHFFAASGNTEEALKQAARYAAQSVGKRGTQKSYASAAEFVSFCEGLAPSAS</sequence>
<comment type="caution">
    <text evidence="14">Lacks conserved residue(s) required for the propagation of feature annotation.</text>
</comment>
<feature type="binding site" evidence="14">
    <location>
        <begin position="227"/>
        <end position="232"/>
    </location>
    <ligand>
        <name>ATP</name>
        <dbReference type="ChEBI" id="CHEBI:30616"/>
    </ligand>
</feature>
<evidence type="ECO:0000259" key="15">
    <source>
        <dbReference type="Pfam" id="PF00294"/>
    </source>
</evidence>
<gene>
    <name evidence="14" type="primary">deoK</name>
    <name evidence="16" type="ORF">EL18_03332</name>
</gene>
<evidence type="ECO:0000256" key="13">
    <source>
        <dbReference type="ARBA" id="ARBA00081655"/>
    </source>
</evidence>
<organism evidence="16 17">
    <name type="scientific">Nitratireductor basaltis</name>
    <dbReference type="NCBI Taxonomy" id="472175"/>
    <lineage>
        <taxon>Bacteria</taxon>
        <taxon>Pseudomonadati</taxon>
        <taxon>Pseudomonadota</taxon>
        <taxon>Alphaproteobacteria</taxon>
        <taxon>Hyphomicrobiales</taxon>
        <taxon>Phyllobacteriaceae</taxon>
        <taxon>Nitratireductor</taxon>
    </lineage>
</organism>
<comment type="cofactor">
    <cofactor evidence="14">
        <name>Mg(2+)</name>
        <dbReference type="ChEBI" id="CHEBI:18420"/>
    </cofactor>
</comment>
<comment type="catalytic activity">
    <reaction evidence="10">
        <text>2-deoxy-D-ribose + ATP = 2-deoxy-D-ribose 5-phosphate + ADP + H(+)</text>
        <dbReference type="Rhea" id="RHEA:30871"/>
        <dbReference type="ChEBI" id="CHEBI:15378"/>
        <dbReference type="ChEBI" id="CHEBI:30616"/>
        <dbReference type="ChEBI" id="CHEBI:62877"/>
        <dbReference type="ChEBI" id="CHEBI:90761"/>
        <dbReference type="ChEBI" id="CHEBI:456216"/>
        <dbReference type="EC" id="2.7.1.229"/>
    </reaction>
    <physiologicalReaction direction="left-to-right" evidence="10">
        <dbReference type="Rhea" id="RHEA:30872"/>
    </physiologicalReaction>
</comment>
<accession>A0A084U586</accession>
<keyword evidence="1 14" id="KW-0963">Cytoplasm</keyword>
<keyword evidence="17" id="KW-1185">Reference proteome</keyword>
<dbReference type="PRINTS" id="PR00990">
    <property type="entry name" value="RIBOKINASE"/>
</dbReference>
<dbReference type="InterPro" id="IPR011611">
    <property type="entry name" value="PfkB_dom"/>
</dbReference>
<protein>
    <recommendedName>
        <fullName evidence="12 14">Deoxyribokinase</fullName>
        <shortName evidence="14">dRK</shortName>
        <ecNumber evidence="11 14">2.7.1.229</ecNumber>
    </recommendedName>
    <alternativeName>
        <fullName evidence="13 14">ATP:2-deoxy-D-ribose 5-phosphotransferase</fullName>
    </alternativeName>
</protein>
<dbReference type="InterPro" id="IPR002139">
    <property type="entry name" value="Ribo/fructo_kinase"/>
</dbReference>
<feature type="site" description="Important for substrate specificity" evidence="14">
    <location>
        <position position="17"/>
    </location>
</feature>
<dbReference type="InterPro" id="IPR029056">
    <property type="entry name" value="Ribokinase-like"/>
</dbReference>